<reference evidence="2 3" key="1">
    <citation type="submission" date="2024-06" db="EMBL/GenBank/DDBJ databases">
        <title>The Natural Products Discovery Center: Release of the First 8490 Sequenced Strains for Exploring Actinobacteria Biosynthetic Diversity.</title>
        <authorList>
            <person name="Kalkreuter E."/>
            <person name="Kautsar S.A."/>
            <person name="Yang D."/>
            <person name="Bader C.D."/>
            <person name="Teijaro C.N."/>
            <person name="Fluegel L."/>
            <person name="Davis C.M."/>
            <person name="Simpson J.R."/>
            <person name="Lauterbach L."/>
            <person name="Steele A.D."/>
            <person name="Gui C."/>
            <person name="Meng S."/>
            <person name="Li G."/>
            <person name="Viehrig K."/>
            <person name="Ye F."/>
            <person name="Su P."/>
            <person name="Kiefer A.F."/>
            <person name="Nichols A."/>
            <person name="Cepeda A.J."/>
            <person name="Yan W."/>
            <person name="Fan B."/>
            <person name="Jiang Y."/>
            <person name="Adhikari A."/>
            <person name="Zheng C.-J."/>
            <person name="Schuster L."/>
            <person name="Cowan T.M."/>
            <person name="Smanski M.J."/>
            <person name="Chevrette M.G."/>
            <person name="De Carvalho L.P.S."/>
            <person name="Shen B."/>
        </authorList>
    </citation>
    <scope>NUCLEOTIDE SEQUENCE [LARGE SCALE GENOMIC DNA]</scope>
    <source>
        <strain evidence="2 3">NPDC046838</strain>
    </source>
</reference>
<dbReference type="GO" id="GO:0016740">
    <property type="term" value="F:transferase activity"/>
    <property type="evidence" value="ECO:0007669"/>
    <property type="project" value="UniProtKB-KW"/>
</dbReference>
<evidence type="ECO:0000259" key="1">
    <source>
        <dbReference type="Pfam" id="PF01636"/>
    </source>
</evidence>
<organism evidence="2 3">
    <name type="scientific">Streptomyces atriruber</name>
    <dbReference type="NCBI Taxonomy" id="545121"/>
    <lineage>
        <taxon>Bacteria</taxon>
        <taxon>Bacillati</taxon>
        <taxon>Actinomycetota</taxon>
        <taxon>Actinomycetes</taxon>
        <taxon>Kitasatosporales</taxon>
        <taxon>Streptomycetaceae</taxon>
        <taxon>Streptomyces</taxon>
    </lineage>
</organism>
<dbReference type="RefSeq" id="WP_359356536.1">
    <property type="nucleotide sequence ID" value="NZ_JBEYXV010000022.1"/>
</dbReference>
<proteinExistence type="predicted"/>
<comment type="caution">
    <text evidence="2">The sequence shown here is derived from an EMBL/GenBank/DDBJ whole genome shotgun (WGS) entry which is preliminary data.</text>
</comment>
<evidence type="ECO:0000313" key="3">
    <source>
        <dbReference type="Proteomes" id="UP001551176"/>
    </source>
</evidence>
<dbReference type="InterPro" id="IPR011009">
    <property type="entry name" value="Kinase-like_dom_sf"/>
</dbReference>
<feature type="domain" description="Aminoglycoside phosphotransferase" evidence="1">
    <location>
        <begin position="88"/>
        <end position="282"/>
    </location>
</feature>
<sequence length="387" mass="43271">MPSPPPRSPHEAPKTGRREAWIRHLADLHRDRPDRQVVAGHHNINYVVPLGWSLALLLRTMPFRARVKCRMPREAVEVVPRIWPSEPELLAVVSRYLKEVPRCFRDFGDWSLHSYRAGRALSEVQPQGPVGEAMMRSFAEFFARAAAVPEADLPPRPADWPESGQSEAFLRWLVDFTEKRVHEPNRRRFDALFSAVGVRPDAMTAFLDDPARPRLTPRPFCLLHTDVHRANVVVDRKQLAVIDWELAMYGDPLHDLATHVVRMDYEKDEQTRVKALWAEGMERAGHAAMTEGMATDLPVYLDFEYAQSVFPDIMRAALDLTALPDAPDAADFAGAATRVCRAVRRAAEPLKLDSAPDEGAAESALREWCAGPFGRVLGAGSGVAGQA</sequence>
<dbReference type="InterPro" id="IPR052077">
    <property type="entry name" value="CcrZ_PhaseVar_Mediator"/>
</dbReference>
<accession>A0ABV3BXR2</accession>
<keyword evidence="2" id="KW-0808">Transferase</keyword>
<evidence type="ECO:0000313" key="2">
    <source>
        <dbReference type="EMBL" id="MEU6825798.1"/>
    </source>
</evidence>
<dbReference type="Pfam" id="PF01636">
    <property type="entry name" value="APH"/>
    <property type="match status" value="1"/>
</dbReference>
<dbReference type="InterPro" id="IPR002575">
    <property type="entry name" value="Aminoglycoside_PTrfase"/>
</dbReference>
<dbReference type="SUPFAM" id="SSF56112">
    <property type="entry name" value="Protein kinase-like (PK-like)"/>
    <property type="match status" value="1"/>
</dbReference>
<name>A0ABV3BXR2_9ACTN</name>
<dbReference type="EMBL" id="JBEYXV010000022">
    <property type="protein sequence ID" value="MEU6825798.1"/>
    <property type="molecule type" value="Genomic_DNA"/>
</dbReference>
<dbReference type="Proteomes" id="UP001551176">
    <property type="component" value="Unassembled WGS sequence"/>
</dbReference>
<dbReference type="PANTHER" id="PTHR40086:SF1">
    <property type="entry name" value="CELL CYCLE REGULATOR CCRZ"/>
    <property type="match status" value="1"/>
</dbReference>
<dbReference type="EC" id="2.7.1.-" evidence="2"/>
<dbReference type="Gene3D" id="3.90.1200.10">
    <property type="match status" value="1"/>
</dbReference>
<gene>
    <name evidence="2" type="ORF">ABZ921_34735</name>
</gene>
<protein>
    <submittedName>
        <fullName evidence="2">Aminoglycoside phosphotransferase family protein</fullName>
        <ecNumber evidence="2">2.7.1.-</ecNumber>
    </submittedName>
</protein>
<dbReference type="PANTHER" id="PTHR40086">
    <property type="entry name" value="PHOSPHOTRANSFERASE YTMP-RELATED"/>
    <property type="match status" value="1"/>
</dbReference>
<keyword evidence="3" id="KW-1185">Reference proteome</keyword>